<evidence type="ECO:0000313" key="1">
    <source>
        <dbReference type="EMBL" id="OGY96536.1"/>
    </source>
</evidence>
<evidence type="ECO:0000313" key="2">
    <source>
        <dbReference type="Proteomes" id="UP000176349"/>
    </source>
</evidence>
<accession>A0A1G2C5L5</accession>
<name>A0A1G2C5L5_9BACT</name>
<reference evidence="1 2" key="1">
    <citation type="journal article" date="2016" name="Nat. Commun.">
        <title>Thousands of microbial genomes shed light on interconnected biogeochemical processes in an aquifer system.</title>
        <authorList>
            <person name="Anantharaman K."/>
            <person name="Brown C.T."/>
            <person name="Hug L.A."/>
            <person name="Sharon I."/>
            <person name="Castelle C.J."/>
            <person name="Probst A.J."/>
            <person name="Thomas B.C."/>
            <person name="Singh A."/>
            <person name="Wilkins M.J."/>
            <person name="Karaoz U."/>
            <person name="Brodie E.L."/>
            <person name="Williams K.H."/>
            <person name="Hubbard S.S."/>
            <person name="Banfield J.F."/>
        </authorList>
    </citation>
    <scope>NUCLEOTIDE SEQUENCE [LARGE SCALE GENOMIC DNA]</scope>
</reference>
<evidence type="ECO:0008006" key="3">
    <source>
        <dbReference type="Google" id="ProtNLM"/>
    </source>
</evidence>
<dbReference type="Proteomes" id="UP000176349">
    <property type="component" value="Unassembled WGS sequence"/>
</dbReference>
<organism evidence="1 2">
    <name type="scientific">Candidatus Liptonbacteria bacterium GWC1_60_9</name>
    <dbReference type="NCBI Taxonomy" id="1798645"/>
    <lineage>
        <taxon>Bacteria</taxon>
        <taxon>Candidatus Liptoniibacteriota</taxon>
    </lineage>
</organism>
<proteinExistence type="predicted"/>
<sequence length="88" mass="9892">MKKIFLALALFVLLAIGMQLFGLNARRNEAAAKLSSVAGELRAVLEENTKLEADILYYANPDNLEKELRARFNYKSPGEELIIVVPKR</sequence>
<comment type="caution">
    <text evidence="1">The sequence shown here is derived from an EMBL/GenBank/DDBJ whole genome shotgun (WGS) entry which is preliminary data.</text>
</comment>
<dbReference type="EMBL" id="MHKV01000043">
    <property type="protein sequence ID" value="OGY96536.1"/>
    <property type="molecule type" value="Genomic_DNA"/>
</dbReference>
<gene>
    <name evidence="1" type="ORF">A2128_02140</name>
</gene>
<dbReference type="AlphaFoldDB" id="A0A1G2C5L5"/>
<protein>
    <recommendedName>
        <fullName evidence="3">Septum formation initiator</fullName>
    </recommendedName>
</protein>